<name>A0ABN9VRN8_9DINO</name>
<proteinExistence type="predicted"/>
<comment type="caution">
    <text evidence="1">The sequence shown here is derived from an EMBL/GenBank/DDBJ whole genome shotgun (WGS) entry which is preliminary data.</text>
</comment>
<reference evidence="1" key="1">
    <citation type="submission" date="2023-10" db="EMBL/GenBank/DDBJ databases">
        <authorList>
            <person name="Chen Y."/>
            <person name="Shah S."/>
            <person name="Dougan E. K."/>
            <person name="Thang M."/>
            <person name="Chan C."/>
        </authorList>
    </citation>
    <scope>NUCLEOTIDE SEQUENCE [LARGE SCALE GENOMIC DNA]</scope>
</reference>
<protein>
    <recommendedName>
        <fullName evidence="3">Poly [ADP-ribose] polymerase</fullName>
    </recommendedName>
</protein>
<keyword evidence="2" id="KW-1185">Reference proteome</keyword>
<accession>A0ABN9VRN8</accession>
<dbReference type="EMBL" id="CAUYUJ010017597">
    <property type="protein sequence ID" value="CAK0876134.1"/>
    <property type="molecule type" value="Genomic_DNA"/>
</dbReference>
<dbReference type="Proteomes" id="UP001189429">
    <property type="component" value="Unassembled WGS sequence"/>
</dbReference>
<sequence length="127" mass="13984">MGATDMDIERMLNYFSTPAQAVPADDDELEWTAEQGRNDFQVTQRQLRRSHKRRAAPPWSFPLGCASQVLVSVAARAPRGRSNTYTGDGIYYISTDTGRLSDSLPPSETHAYHGGYSLGGVDCRAES</sequence>
<evidence type="ECO:0008006" key="3">
    <source>
        <dbReference type="Google" id="ProtNLM"/>
    </source>
</evidence>
<gene>
    <name evidence="1" type="ORF">PCOR1329_LOCUS60605</name>
</gene>
<organism evidence="1 2">
    <name type="scientific">Prorocentrum cordatum</name>
    <dbReference type="NCBI Taxonomy" id="2364126"/>
    <lineage>
        <taxon>Eukaryota</taxon>
        <taxon>Sar</taxon>
        <taxon>Alveolata</taxon>
        <taxon>Dinophyceae</taxon>
        <taxon>Prorocentrales</taxon>
        <taxon>Prorocentraceae</taxon>
        <taxon>Prorocentrum</taxon>
    </lineage>
</organism>
<evidence type="ECO:0000313" key="2">
    <source>
        <dbReference type="Proteomes" id="UP001189429"/>
    </source>
</evidence>
<evidence type="ECO:0000313" key="1">
    <source>
        <dbReference type="EMBL" id="CAK0876134.1"/>
    </source>
</evidence>